<evidence type="ECO:0000313" key="1">
    <source>
        <dbReference type="EMBL" id="MCI50535.1"/>
    </source>
</evidence>
<evidence type="ECO:0000313" key="2">
    <source>
        <dbReference type="Proteomes" id="UP000265520"/>
    </source>
</evidence>
<dbReference type="EMBL" id="LXQA010418015">
    <property type="protein sequence ID" value="MCI50535.1"/>
    <property type="molecule type" value="Genomic_DNA"/>
</dbReference>
<keyword evidence="2" id="KW-1185">Reference proteome</keyword>
<protein>
    <submittedName>
        <fullName evidence="1">Uncharacterized protein</fullName>
    </submittedName>
</protein>
<dbReference type="AlphaFoldDB" id="A0A392SR70"/>
<proteinExistence type="predicted"/>
<dbReference type="Proteomes" id="UP000265520">
    <property type="component" value="Unassembled WGS sequence"/>
</dbReference>
<name>A0A392SR70_9FABA</name>
<feature type="non-terminal residue" evidence="1">
    <location>
        <position position="19"/>
    </location>
</feature>
<comment type="caution">
    <text evidence="1">The sequence shown here is derived from an EMBL/GenBank/DDBJ whole genome shotgun (WGS) entry which is preliminary data.</text>
</comment>
<sequence length="19" mass="2170">MSGRHDKEKGVNVQVLLRC</sequence>
<reference evidence="1 2" key="1">
    <citation type="journal article" date="2018" name="Front. Plant Sci.">
        <title>Red Clover (Trifolium pratense) and Zigzag Clover (T. medium) - A Picture of Genomic Similarities and Differences.</title>
        <authorList>
            <person name="Dluhosova J."/>
            <person name="Istvanek J."/>
            <person name="Nedelnik J."/>
            <person name="Repkova J."/>
        </authorList>
    </citation>
    <scope>NUCLEOTIDE SEQUENCE [LARGE SCALE GENOMIC DNA]</scope>
    <source>
        <strain evidence="2">cv. 10/8</strain>
        <tissue evidence="1">Leaf</tissue>
    </source>
</reference>
<organism evidence="1 2">
    <name type="scientific">Trifolium medium</name>
    <dbReference type="NCBI Taxonomy" id="97028"/>
    <lineage>
        <taxon>Eukaryota</taxon>
        <taxon>Viridiplantae</taxon>
        <taxon>Streptophyta</taxon>
        <taxon>Embryophyta</taxon>
        <taxon>Tracheophyta</taxon>
        <taxon>Spermatophyta</taxon>
        <taxon>Magnoliopsida</taxon>
        <taxon>eudicotyledons</taxon>
        <taxon>Gunneridae</taxon>
        <taxon>Pentapetalae</taxon>
        <taxon>rosids</taxon>
        <taxon>fabids</taxon>
        <taxon>Fabales</taxon>
        <taxon>Fabaceae</taxon>
        <taxon>Papilionoideae</taxon>
        <taxon>50 kb inversion clade</taxon>
        <taxon>NPAAA clade</taxon>
        <taxon>Hologalegina</taxon>
        <taxon>IRL clade</taxon>
        <taxon>Trifolieae</taxon>
        <taxon>Trifolium</taxon>
    </lineage>
</organism>
<accession>A0A392SR70</accession>